<dbReference type="AlphaFoldDB" id="A0A0E9RYS9"/>
<dbReference type="EMBL" id="GBXM01061069">
    <property type="protein sequence ID" value="JAH47508.1"/>
    <property type="molecule type" value="Transcribed_RNA"/>
</dbReference>
<sequence>MYNKVKTDTWRTAHFGQFCLPKEYNFNEMKKVIDLLYCT</sequence>
<name>A0A0E9RYS9_ANGAN</name>
<accession>A0A0E9RYS9</accession>
<proteinExistence type="predicted"/>
<organism evidence="1">
    <name type="scientific">Anguilla anguilla</name>
    <name type="common">European freshwater eel</name>
    <name type="synonym">Muraena anguilla</name>
    <dbReference type="NCBI Taxonomy" id="7936"/>
    <lineage>
        <taxon>Eukaryota</taxon>
        <taxon>Metazoa</taxon>
        <taxon>Chordata</taxon>
        <taxon>Craniata</taxon>
        <taxon>Vertebrata</taxon>
        <taxon>Euteleostomi</taxon>
        <taxon>Actinopterygii</taxon>
        <taxon>Neopterygii</taxon>
        <taxon>Teleostei</taxon>
        <taxon>Anguilliformes</taxon>
        <taxon>Anguillidae</taxon>
        <taxon>Anguilla</taxon>
    </lineage>
</organism>
<evidence type="ECO:0000313" key="1">
    <source>
        <dbReference type="EMBL" id="JAH34057.1"/>
    </source>
</evidence>
<reference evidence="1" key="1">
    <citation type="submission" date="2014-11" db="EMBL/GenBank/DDBJ databases">
        <authorList>
            <person name="Amaro Gonzalez C."/>
        </authorList>
    </citation>
    <scope>NUCLEOTIDE SEQUENCE</scope>
</reference>
<protein>
    <submittedName>
        <fullName evidence="1">Uncharacterized protein</fullName>
    </submittedName>
</protein>
<reference evidence="1" key="2">
    <citation type="journal article" date="2015" name="Fish Shellfish Immunol.">
        <title>Early steps in the European eel (Anguilla anguilla)-Vibrio vulnificus interaction in the gills: Role of the RtxA13 toxin.</title>
        <authorList>
            <person name="Callol A."/>
            <person name="Pajuelo D."/>
            <person name="Ebbesson L."/>
            <person name="Teles M."/>
            <person name="MacKenzie S."/>
            <person name="Amaro C."/>
        </authorList>
    </citation>
    <scope>NUCLEOTIDE SEQUENCE</scope>
</reference>
<dbReference type="EMBL" id="GBXM01074520">
    <property type="protein sequence ID" value="JAH34057.1"/>
    <property type="molecule type" value="Transcribed_RNA"/>
</dbReference>